<evidence type="ECO:0000256" key="6">
    <source>
        <dbReference type="ARBA" id="ARBA00023125"/>
    </source>
</evidence>
<dbReference type="InterPro" id="IPR036590">
    <property type="entry name" value="SRAP-like"/>
</dbReference>
<protein>
    <recommendedName>
        <fullName evidence="8">Abasic site processing protein</fullName>
        <ecNumber evidence="8">3.4.-.-</ecNumber>
    </recommendedName>
</protein>
<dbReference type="Gene3D" id="3.90.1680.10">
    <property type="entry name" value="SOS response associated peptidase-like"/>
    <property type="match status" value="1"/>
</dbReference>
<evidence type="ECO:0000313" key="10">
    <source>
        <dbReference type="Proteomes" id="UP001597342"/>
    </source>
</evidence>
<evidence type="ECO:0000256" key="8">
    <source>
        <dbReference type="RuleBase" id="RU364100"/>
    </source>
</evidence>
<keyword evidence="2 8" id="KW-0645">Protease</keyword>
<evidence type="ECO:0000313" key="9">
    <source>
        <dbReference type="EMBL" id="MFD2099737.1"/>
    </source>
</evidence>
<keyword evidence="10" id="KW-1185">Reference proteome</keyword>
<evidence type="ECO:0000256" key="5">
    <source>
        <dbReference type="ARBA" id="ARBA00023124"/>
    </source>
</evidence>
<dbReference type="EMBL" id="JBHUHU010000003">
    <property type="protein sequence ID" value="MFD2099737.1"/>
    <property type="molecule type" value="Genomic_DNA"/>
</dbReference>
<organism evidence="9 10">
    <name type="scientific">Flagellimonas iocasae</name>
    <dbReference type="NCBI Taxonomy" id="2055905"/>
    <lineage>
        <taxon>Bacteria</taxon>
        <taxon>Pseudomonadati</taxon>
        <taxon>Bacteroidota</taxon>
        <taxon>Flavobacteriia</taxon>
        <taxon>Flavobacteriales</taxon>
        <taxon>Flavobacteriaceae</taxon>
        <taxon>Flagellimonas</taxon>
    </lineage>
</organism>
<evidence type="ECO:0000256" key="1">
    <source>
        <dbReference type="ARBA" id="ARBA00008136"/>
    </source>
</evidence>
<evidence type="ECO:0000256" key="3">
    <source>
        <dbReference type="ARBA" id="ARBA00022763"/>
    </source>
</evidence>
<reference evidence="10" key="1">
    <citation type="journal article" date="2019" name="Int. J. Syst. Evol. Microbiol.">
        <title>The Global Catalogue of Microorganisms (GCM) 10K type strain sequencing project: providing services to taxonomists for standard genome sequencing and annotation.</title>
        <authorList>
            <consortium name="The Broad Institute Genomics Platform"/>
            <consortium name="The Broad Institute Genome Sequencing Center for Infectious Disease"/>
            <person name="Wu L."/>
            <person name="Ma J."/>
        </authorList>
    </citation>
    <scope>NUCLEOTIDE SEQUENCE [LARGE SCALE GENOMIC DNA]</scope>
    <source>
        <strain evidence="10">JCM 3389</strain>
    </source>
</reference>
<sequence length="229" mass="26555">MIYKLSNAVERAAIEEEFGVHFKYPHLYTPNTIIDGFKETNVCVVTAQENHKVSYAIWGLMPQNFKEDWYIFQNNANTLNVQLQDLERVEWMKESFVKRRCLVIVSGFYTHLLKNGKTYTYYVTQKNGKPFYLAGVYNVLEDGFQCCALVTSKTNAFVSSYHDISSQAPIIIPKDYAESWLAHNFDGNSLAEIINNPPEVELKANLMHDEFFKSLRPTDYILHPNFLEK</sequence>
<gene>
    <name evidence="9" type="ORF">ACFSJE_08145</name>
</gene>
<dbReference type="Pfam" id="PF02586">
    <property type="entry name" value="SRAP"/>
    <property type="match status" value="1"/>
</dbReference>
<dbReference type="EC" id="3.4.-.-" evidence="8"/>
<dbReference type="Proteomes" id="UP001597342">
    <property type="component" value="Unassembled WGS sequence"/>
</dbReference>
<keyword evidence="4 8" id="KW-0378">Hydrolase</keyword>
<keyword evidence="5" id="KW-0190">Covalent protein-DNA linkage</keyword>
<dbReference type="PANTHER" id="PTHR13604:SF0">
    <property type="entry name" value="ABASIC SITE PROCESSING PROTEIN HMCES"/>
    <property type="match status" value="1"/>
</dbReference>
<dbReference type="GO" id="GO:0016787">
    <property type="term" value="F:hydrolase activity"/>
    <property type="evidence" value="ECO:0007669"/>
    <property type="project" value="UniProtKB-KW"/>
</dbReference>
<accession>A0ABW4XXI5</accession>
<dbReference type="SUPFAM" id="SSF143081">
    <property type="entry name" value="BB1717-like"/>
    <property type="match status" value="1"/>
</dbReference>
<dbReference type="PANTHER" id="PTHR13604">
    <property type="entry name" value="DC12-RELATED"/>
    <property type="match status" value="1"/>
</dbReference>
<evidence type="ECO:0000256" key="7">
    <source>
        <dbReference type="ARBA" id="ARBA00023239"/>
    </source>
</evidence>
<comment type="similarity">
    <text evidence="1 8">Belongs to the SOS response-associated peptidase family.</text>
</comment>
<name>A0ABW4XXI5_9FLAO</name>
<dbReference type="InterPro" id="IPR003738">
    <property type="entry name" value="SRAP"/>
</dbReference>
<evidence type="ECO:0000256" key="4">
    <source>
        <dbReference type="ARBA" id="ARBA00022801"/>
    </source>
</evidence>
<dbReference type="RefSeq" id="WP_379830493.1">
    <property type="nucleotide sequence ID" value="NZ_JBHUHU010000003.1"/>
</dbReference>
<evidence type="ECO:0000256" key="2">
    <source>
        <dbReference type="ARBA" id="ARBA00022670"/>
    </source>
</evidence>
<keyword evidence="3" id="KW-0227">DNA damage</keyword>
<keyword evidence="6" id="KW-0238">DNA-binding</keyword>
<proteinExistence type="inferred from homology"/>
<comment type="caution">
    <text evidence="9">The sequence shown here is derived from an EMBL/GenBank/DDBJ whole genome shotgun (WGS) entry which is preliminary data.</text>
</comment>
<keyword evidence="7" id="KW-0456">Lyase</keyword>